<gene>
    <name evidence="3" type="ORF">N7498_006110</name>
</gene>
<feature type="chain" id="PRO_5040863900" description="Alpha-L-rhamnosidase six-hairpin glycosidase domain-containing protein" evidence="1">
    <location>
        <begin position="24"/>
        <end position="829"/>
    </location>
</feature>
<dbReference type="RefSeq" id="XP_058307363.1">
    <property type="nucleotide sequence ID" value="XM_058453172.1"/>
</dbReference>
<dbReference type="OrthoDB" id="10036721at2759"/>
<protein>
    <recommendedName>
        <fullName evidence="2">Alpha-L-rhamnosidase six-hairpin glycosidase domain-containing protein</fullName>
    </recommendedName>
</protein>
<comment type="caution">
    <text evidence="3">The sequence shown here is derived from an EMBL/GenBank/DDBJ whole genome shotgun (WGS) entry which is preliminary data.</text>
</comment>
<dbReference type="Gene3D" id="1.50.10.10">
    <property type="match status" value="1"/>
</dbReference>
<evidence type="ECO:0000313" key="4">
    <source>
        <dbReference type="Proteomes" id="UP001150904"/>
    </source>
</evidence>
<dbReference type="Pfam" id="PF17389">
    <property type="entry name" value="Bac_rhamnosid6H"/>
    <property type="match status" value="1"/>
</dbReference>
<evidence type="ECO:0000259" key="2">
    <source>
        <dbReference type="Pfam" id="PF17389"/>
    </source>
</evidence>
<proteinExistence type="predicted"/>
<dbReference type="GO" id="GO:0003824">
    <property type="term" value="F:catalytic activity"/>
    <property type="evidence" value="ECO:0007669"/>
    <property type="project" value="UniProtKB-ARBA"/>
</dbReference>
<keyword evidence="1" id="KW-0732">Signal</keyword>
<dbReference type="InterPro" id="IPR008928">
    <property type="entry name" value="6-hairpin_glycosidase_sf"/>
</dbReference>
<evidence type="ECO:0000256" key="1">
    <source>
        <dbReference type="SAM" id="SignalP"/>
    </source>
</evidence>
<dbReference type="GeneID" id="83180473"/>
<keyword evidence="4" id="KW-1185">Reference proteome</keyword>
<dbReference type="SUPFAM" id="SSF48208">
    <property type="entry name" value="Six-hairpin glycosidases"/>
    <property type="match status" value="1"/>
</dbReference>
<name>A0A9W9MHM6_9EURO</name>
<dbReference type="InterPro" id="IPR012341">
    <property type="entry name" value="6hp_glycosidase-like_sf"/>
</dbReference>
<dbReference type="Proteomes" id="UP001150904">
    <property type="component" value="Unassembled WGS sequence"/>
</dbReference>
<accession>A0A9W9MHM6</accession>
<organism evidence="3 4">
    <name type="scientific">Penicillium cinerascens</name>
    <dbReference type="NCBI Taxonomy" id="70096"/>
    <lineage>
        <taxon>Eukaryota</taxon>
        <taxon>Fungi</taxon>
        <taxon>Dikarya</taxon>
        <taxon>Ascomycota</taxon>
        <taxon>Pezizomycotina</taxon>
        <taxon>Eurotiomycetes</taxon>
        <taxon>Eurotiomycetidae</taxon>
        <taxon>Eurotiales</taxon>
        <taxon>Aspergillaceae</taxon>
        <taxon>Penicillium</taxon>
    </lineage>
</organism>
<dbReference type="PANTHER" id="PTHR34987">
    <property type="entry name" value="C, PUTATIVE (AFU_ORTHOLOGUE AFUA_3G02880)-RELATED"/>
    <property type="match status" value="1"/>
</dbReference>
<dbReference type="Gene3D" id="2.60.120.560">
    <property type="entry name" value="Exo-inulinase, domain 1"/>
    <property type="match status" value="1"/>
</dbReference>
<reference evidence="3" key="1">
    <citation type="submission" date="2022-12" db="EMBL/GenBank/DDBJ databases">
        <authorList>
            <person name="Petersen C."/>
        </authorList>
    </citation>
    <scope>NUCLEOTIDE SEQUENCE</scope>
    <source>
        <strain evidence="3">IBT 15544</strain>
    </source>
</reference>
<dbReference type="EMBL" id="JAPQKR010000013">
    <property type="protein sequence ID" value="KAJ5201447.1"/>
    <property type="molecule type" value="Genomic_DNA"/>
</dbReference>
<dbReference type="AlphaFoldDB" id="A0A9W9MHM6"/>
<dbReference type="GO" id="GO:0005975">
    <property type="term" value="P:carbohydrate metabolic process"/>
    <property type="evidence" value="ECO:0007669"/>
    <property type="project" value="InterPro"/>
</dbReference>
<dbReference type="PANTHER" id="PTHR34987:SF4">
    <property type="entry name" value="ALPHA-L-RHAMNOSIDASE C-TERMINAL DOMAIN-CONTAINING PROTEIN"/>
    <property type="match status" value="1"/>
</dbReference>
<feature type="domain" description="Alpha-L-rhamnosidase six-hairpin glycosidase" evidence="2">
    <location>
        <begin position="401"/>
        <end position="630"/>
    </location>
</feature>
<dbReference type="InterPro" id="IPR035396">
    <property type="entry name" value="Bac_rhamnosid6H"/>
</dbReference>
<feature type="signal peptide" evidence="1">
    <location>
        <begin position="1"/>
        <end position="23"/>
    </location>
</feature>
<evidence type="ECO:0000313" key="3">
    <source>
        <dbReference type="EMBL" id="KAJ5201447.1"/>
    </source>
</evidence>
<reference evidence="3" key="2">
    <citation type="journal article" date="2023" name="IMA Fungus">
        <title>Comparative genomic study of the Penicillium genus elucidates a diverse pangenome and 15 lateral gene transfer events.</title>
        <authorList>
            <person name="Petersen C."/>
            <person name="Sorensen T."/>
            <person name="Nielsen M.R."/>
            <person name="Sondergaard T.E."/>
            <person name="Sorensen J.L."/>
            <person name="Fitzpatrick D.A."/>
            <person name="Frisvad J.C."/>
            <person name="Nielsen K.L."/>
        </authorList>
    </citation>
    <scope>NUCLEOTIDE SEQUENCE</scope>
    <source>
        <strain evidence="3">IBT 15544</strain>
    </source>
</reference>
<sequence>MSFKQPLLRFGALVSLCSSAALAVDVYSPKYFHLGPEPTIDGLQAYDGNSITLDEANSVLTLDYASEVGGWPWVEFESPSSPVQIQLKYSEPYDGLALPQGDGPWLYCNGLMNSFRTETFNITDSGKTQSFFLQGGLRWQSITLIGNTPITIRNIGLKPSVSVSNPESLPGSFSTSKEMYEQVWSLGARAVQAACVDARSQPSTWEMSDEGALIRGQYPAVSALATIFANYTLEFSTKITAGGTGWRVAGGANGGYGAYFVLTSNKEGLTSTNITSLPENSLVAGYGFTLIDQAILASAPSQTYDISTTIEEDKWYSIKTMINATGYSISVDDQEIAFVSNTNFASYVDGTWGSGSLTEGNFGFAPYLNQEAYYKDVKVTAQNGTVIYQNPLTSTDILQEYAIASNEYAVCLDGAKRDREIWIGDFAHTGRIIAASSGRYDYVKSMIEFEFDWQYPPGPAYGLVPIQAYMGAGAEYREVYYPSEFGETDYQFFFLLVLTDYFSLTGDKDLLMKNWDGVKLLVQTLVDRYYDPASGLMASADASWFTAQGSQNATAPTALFAVALNQLVEVAAALGDSGTGATWSQLSTNITTAINDSLWNEALGAYSLSLTQPDDTAILATAFTIRAGMASSDRVASSIARISDVFLSIGYKDNSVTANSATTQLSPNTQGFLFESLFLAHIKYNVSADVVVPAIQNLSEVFWPKMVTQNEYYTGASWEYLYADGSPGIGVFTSLSHPWGGAPTYIFSNYILGVRTEWNAQAKSYEWVFAPAWDIAEGLGLEWAKGKVPLSTGGYIEAEWNVFTKGAKPTMSAQVVGNSNVKINMKERS</sequence>